<dbReference type="InterPro" id="IPR017927">
    <property type="entry name" value="FAD-bd_FR_type"/>
</dbReference>
<evidence type="ECO:0000313" key="7">
    <source>
        <dbReference type="Proteomes" id="UP000216913"/>
    </source>
</evidence>
<feature type="domain" description="2Fe-2S ferredoxin-type" evidence="4">
    <location>
        <begin position="3"/>
        <end position="95"/>
    </location>
</feature>
<protein>
    <submittedName>
        <fullName evidence="6">CDP-6-deoxy-delta-3,4-glucoseen reductase</fullName>
    </submittedName>
</protein>
<dbReference type="InterPro" id="IPR036010">
    <property type="entry name" value="2Fe-2S_ferredoxin-like_sf"/>
</dbReference>
<dbReference type="Gene3D" id="3.10.20.30">
    <property type="match status" value="1"/>
</dbReference>
<evidence type="ECO:0000256" key="2">
    <source>
        <dbReference type="ARBA" id="ARBA00022714"/>
    </source>
</evidence>
<name>A0A261U231_9BORD</name>
<dbReference type="SUPFAM" id="SSF52343">
    <property type="entry name" value="Ferredoxin reductase-like, C-terminal NADP-linked domain"/>
    <property type="match status" value="1"/>
</dbReference>
<proteinExistence type="predicted"/>
<organism evidence="6 7">
    <name type="scientific">Bordetella genomosp. 5</name>
    <dbReference type="NCBI Taxonomy" id="1395608"/>
    <lineage>
        <taxon>Bacteria</taxon>
        <taxon>Pseudomonadati</taxon>
        <taxon>Pseudomonadota</taxon>
        <taxon>Betaproteobacteria</taxon>
        <taxon>Burkholderiales</taxon>
        <taxon>Alcaligenaceae</taxon>
        <taxon>Bordetella</taxon>
    </lineage>
</organism>
<accession>A0A261U231</accession>
<dbReference type="EMBL" id="NEVP01000001">
    <property type="protein sequence ID" value="OZI55300.1"/>
    <property type="molecule type" value="Genomic_DNA"/>
</dbReference>
<dbReference type="GO" id="GO:0051537">
    <property type="term" value="F:2 iron, 2 sulfur cluster binding"/>
    <property type="evidence" value="ECO:0007669"/>
    <property type="project" value="UniProtKB-KW"/>
</dbReference>
<dbReference type="InterPro" id="IPR039261">
    <property type="entry name" value="FNR_nucleotide-bd"/>
</dbReference>
<dbReference type="CDD" id="cd00207">
    <property type="entry name" value="fer2"/>
    <property type="match status" value="1"/>
</dbReference>
<dbReference type="Pfam" id="PF00175">
    <property type="entry name" value="NAD_binding_1"/>
    <property type="match status" value="1"/>
</dbReference>
<comment type="caution">
    <text evidence="6">The sequence shown here is derived from an EMBL/GenBank/DDBJ whole genome shotgun (WGS) entry which is preliminary data.</text>
</comment>
<evidence type="ECO:0000259" key="5">
    <source>
        <dbReference type="PROSITE" id="PS51384"/>
    </source>
</evidence>
<dbReference type="Proteomes" id="UP000216913">
    <property type="component" value="Unassembled WGS sequence"/>
</dbReference>
<dbReference type="InterPro" id="IPR001433">
    <property type="entry name" value="OxRdtase_FAD/NAD-bd"/>
</dbReference>
<dbReference type="OrthoDB" id="9806195at2"/>
<dbReference type="PRINTS" id="PR00371">
    <property type="entry name" value="FPNCR"/>
</dbReference>
<dbReference type="InterPro" id="IPR017938">
    <property type="entry name" value="Riboflavin_synthase-like_b-brl"/>
</dbReference>
<dbReference type="CDD" id="cd06189">
    <property type="entry name" value="flavin_oxioreductase"/>
    <property type="match status" value="1"/>
</dbReference>
<keyword evidence="2" id="KW-0001">2Fe-2S</keyword>
<evidence type="ECO:0000256" key="3">
    <source>
        <dbReference type="ARBA" id="ARBA00034078"/>
    </source>
</evidence>
<dbReference type="InterPro" id="IPR008333">
    <property type="entry name" value="Cbr1-like_FAD-bd_dom"/>
</dbReference>
<dbReference type="SUPFAM" id="SSF63380">
    <property type="entry name" value="Riboflavin synthase domain-like"/>
    <property type="match status" value="1"/>
</dbReference>
<dbReference type="GO" id="GO:0016491">
    <property type="term" value="F:oxidoreductase activity"/>
    <property type="evidence" value="ECO:0007669"/>
    <property type="project" value="InterPro"/>
</dbReference>
<evidence type="ECO:0000256" key="1">
    <source>
        <dbReference type="ARBA" id="ARBA00001974"/>
    </source>
</evidence>
<evidence type="ECO:0000313" key="6">
    <source>
        <dbReference type="EMBL" id="OZI55300.1"/>
    </source>
</evidence>
<dbReference type="SUPFAM" id="SSF54292">
    <property type="entry name" value="2Fe-2S ferredoxin-like"/>
    <property type="match status" value="1"/>
</dbReference>
<dbReference type="PROSITE" id="PS51085">
    <property type="entry name" value="2FE2S_FER_2"/>
    <property type="match status" value="1"/>
</dbReference>
<dbReference type="Gene3D" id="2.40.30.10">
    <property type="entry name" value="Translation factors"/>
    <property type="match status" value="1"/>
</dbReference>
<comment type="cofactor">
    <cofactor evidence="3">
        <name>[2Fe-2S] cluster</name>
        <dbReference type="ChEBI" id="CHEBI:190135"/>
    </cofactor>
</comment>
<dbReference type="PRINTS" id="PR00410">
    <property type="entry name" value="PHEHYDRXLASE"/>
</dbReference>
<dbReference type="InterPro" id="IPR001709">
    <property type="entry name" value="Flavoprot_Pyr_Nucl_cyt_Rdtase"/>
</dbReference>
<sequence>MNHRIELIQPDGARACFTAAPDESLLEAADRAGVALPRECTFGGCGTCRIHVDAGSVAYEEFPMALTPEEAELGYALACQARACSDLVIQRASGPALAEPCELAARVHSIGTLSADVWKIVLQVDPAALPACLPGQYVNVLLPGEAGTRSFSLASASGRDAGLLELHVRRIPGGLFTDGVLAATRPGDAWRIEAPLGGFCYHERDYRPLVMVATGTGLAPIRAILESMFDTGECPPVTLYWGGRTEADLYLQDEIAQWAQRLDDFSFVPVLSRGDAGWTGRRGYVQDAVLQDIPDLSEHAIYLCGSPHMIADAKAAFLAHGASGDHLYSDAFLFQRGLAEAA</sequence>
<comment type="cofactor">
    <cofactor evidence="1">
        <name>FAD</name>
        <dbReference type="ChEBI" id="CHEBI:57692"/>
    </cofactor>
</comment>
<dbReference type="InterPro" id="IPR001041">
    <property type="entry name" value="2Fe-2S_ferredoxin-type"/>
</dbReference>
<dbReference type="InterPro" id="IPR006058">
    <property type="entry name" value="2Fe2S_fd_BS"/>
</dbReference>
<dbReference type="PROSITE" id="PS00197">
    <property type="entry name" value="2FE2S_FER_1"/>
    <property type="match status" value="1"/>
</dbReference>
<reference evidence="6 7" key="1">
    <citation type="submission" date="2017-05" db="EMBL/GenBank/DDBJ databases">
        <title>Complete and WGS of Bordetella genogroups.</title>
        <authorList>
            <person name="Spilker T."/>
            <person name="LiPuma J."/>
        </authorList>
    </citation>
    <scope>NUCLEOTIDE SEQUENCE [LARGE SCALE GENOMIC DNA]</scope>
    <source>
        <strain evidence="6 7">AU10456</strain>
    </source>
</reference>
<dbReference type="PANTHER" id="PTHR47354:SF5">
    <property type="entry name" value="PROTEIN RFBI"/>
    <property type="match status" value="1"/>
</dbReference>
<keyword evidence="2" id="KW-0411">Iron-sulfur</keyword>
<dbReference type="Gene3D" id="3.40.50.80">
    <property type="entry name" value="Nucleotide-binding domain of ferredoxin-NADP reductase (FNR) module"/>
    <property type="match status" value="1"/>
</dbReference>
<dbReference type="PROSITE" id="PS51384">
    <property type="entry name" value="FAD_FR"/>
    <property type="match status" value="1"/>
</dbReference>
<keyword evidence="2" id="KW-0408">Iron</keyword>
<feature type="domain" description="FAD-binding FR-type" evidence="5">
    <location>
        <begin position="100"/>
        <end position="202"/>
    </location>
</feature>
<dbReference type="PANTHER" id="PTHR47354">
    <property type="entry name" value="NADH OXIDOREDUCTASE HCR"/>
    <property type="match status" value="1"/>
</dbReference>
<keyword evidence="2" id="KW-0479">Metal-binding</keyword>
<evidence type="ECO:0000259" key="4">
    <source>
        <dbReference type="PROSITE" id="PS51085"/>
    </source>
</evidence>
<dbReference type="Pfam" id="PF00111">
    <property type="entry name" value="Fer2"/>
    <property type="match status" value="1"/>
</dbReference>
<dbReference type="RefSeq" id="WP_094798355.1">
    <property type="nucleotide sequence ID" value="NZ_NEVP01000001.1"/>
</dbReference>
<dbReference type="AlphaFoldDB" id="A0A261U231"/>
<dbReference type="Pfam" id="PF00970">
    <property type="entry name" value="FAD_binding_6"/>
    <property type="match status" value="1"/>
</dbReference>
<gene>
    <name evidence="6" type="ORF">CAL25_02500</name>
</gene>
<keyword evidence="7" id="KW-1185">Reference proteome</keyword>
<dbReference type="InterPro" id="IPR050415">
    <property type="entry name" value="MRET"/>
</dbReference>
<dbReference type="InterPro" id="IPR012675">
    <property type="entry name" value="Beta-grasp_dom_sf"/>
</dbReference>